<dbReference type="HOGENOM" id="CLU_1632437_0_0_6"/>
<evidence type="ECO:0000313" key="2">
    <source>
        <dbReference type="EMBL" id="ABE59387.1"/>
    </source>
</evidence>
<dbReference type="OrthoDB" id="6164231at2"/>
<protein>
    <submittedName>
        <fullName evidence="2">Uncharacterized protein</fullName>
    </submittedName>
</protein>
<dbReference type="Proteomes" id="UP000000239">
    <property type="component" value="Chromosome"/>
</dbReference>
<dbReference type="GeneID" id="95334747"/>
<keyword evidence="3" id="KW-1185">Reference proteome</keyword>
<dbReference type="RefSeq" id="WP_011507333.1">
    <property type="nucleotide sequence ID" value="NC_007963.1"/>
</dbReference>
<evidence type="ECO:0000313" key="3">
    <source>
        <dbReference type="Proteomes" id="UP000000239"/>
    </source>
</evidence>
<reference evidence="2 3" key="1">
    <citation type="journal article" date="2011" name="Stand. Genomic Sci.">
        <title>Complete genome sequence of the halophilic and highly halotolerant Chromohalobacter salexigens type strain (1H11(T)).</title>
        <authorList>
            <person name="Copeland A."/>
            <person name="O'Connor K."/>
            <person name="Lucas S."/>
            <person name="Lapidus A."/>
            <person name="Berry K.W."/>
            <person name="Detter J.C."/>
            <person name="Del Rio T.G."/>
            <person name="Hammon N."/>
            <person name="Dalin E."/>
            <person name="Tice H."/>
            <person name="Pitluck S."/>
            <person name="Bruce D."/>
            <person name="Goodwin L."/>
            <person name="Han C."/>
            <person name="Tapia R."/>
            <person name="Saunders E."/>
            <person name="Schmutz J."/>
            <person name="Brettin T."/>
            <person name="Larimer F."/>
            <person name="Land M."/>
            <person name="Hauser L."/>
            <person name="Vargas C."/>
            <person name="Nieto J.J."/>
            <person name="Kyrpides N.C."/>
            <person name="Ivanova N."/>
            <person name="Goker M."/>
            <person name="Klenk H.P."/>
            <person name="Csonka L.N."/>
            <person name="Woyke T."/>
        </authorList>
    </citation>
    <scope>NUCLEOTIDE SEQUENCE [LARGE SCALE GENOMIC DNA]</scope>
    <source>
        <strain evidence="3">ATCC BAA-138 / DSM 3043 / CIP 106854 / NCIMB 13768 / 1H11</strain>
    </source>
</reference>
<gene>
    <name evidence="2" type="ordered locus">Csal_2036</name>
</gene>
<feature type="region of interest" description="Disordered" evidence="1">
    <location>
        <begin position="135"/>
        <end position="162"/>
    </location>
</feature>
<sequence>MLDWLRDRLAPRRGVAIWVIKQLDETTLHLCGAGMAEGTLRPSRRRRALAEGRFVGPIRIGDHHDVLHSDLFARLPLRESLRLIDEQQADYQGRRFRVSWVPERCWRFDGVLTSHPQRSDGQLRFVSHEDVEAIRAKTASREPDTTTDAPSRGWTLADKDDN</sequence>
<proteinExistence type="predicted"/>
<organism evidence="2 3">
    <name type="scientific">Chromohalobacter israelensis (strain ATCC BAA-138 / DSM 3043 / CIP 106854 / NCIMB 13768 / 1H11)</name>
    <name type="common">Chromohalobacter salexigens</name>
    <dbReference type="NCBI Taxonomy" id="290398"/>
    <lineage>
        <taxon>Bacteria</taxon>
        <taxon>Pseudomonadati</taxon>
        <taxon>Pseudomonadota</taxon>
        <taxon>Gammaproteobacteria</taxon>
        <taxon>Oceanospirillales</taxon>
        <taxon>Halomonadaceae</taxon>
        <taxon>Chromohalobacter</taxon>
    </lineage>
</organism>
<dbReference type="STRING" id="290398.Csal_2036"/>
<accession>Q1QVX1</accession>
<feature type="compositionally biased region" description="Basic and acidic residues" evidence="1">
    <location>
        <begin position="135"/>
        <end position="144"/>
    </location>
</feature>
<dbReference type="KEGG" id="csa:Csal_2036"/>
<dbReference type="EMBL" id="CP000285">
    <property type="protein sequence ID" value="ABE59387.1"/>
    <property type="molecule type" value="Genomic_DNA"/>
</dbReference>
<name>Q1QVX1_CHRI1</name>
<evidence type="ECO:0000256" key="1">
    <source>
        <dbReference type="SAM" id="MobiDB-lite"/>
    </source>
</evidence>
<dbReference type="AlphaFoldDB" id="Q1QVX1"/>